<gene>
    <name evidence="1" type="ORF">SAMN05421791_101390</name>
</gene>
<dbReference type="PANTHER" id="PTHR40056">
    <property type="entry name" value="HYPOTHETICAL CYTOSOLIC PROTEIN"/>
    <property type="match status" value="1"/>
</dbReference>
<organism evidence="1 2">
    <name type="scientific">Facklamia miroungae</name>
    <dbReference type="NCBI Taxonomy" id="120956"/>
    <lineage>
        <taxon>Bacteria</taxon>
        <taxon>Bacillati</taxon>
        <taxon>Bacillota</taxon>
        <taxon>Bacilli</taxon>
        <taxon>Lactobacillales</taxon>
        <taxon>Aerococcaceae</taxon>
        <taxon>Facklamia</taxon>
    </lineage>
</organism>
<dbReference type="Pfam" id="PF08876">
    <property type="entry name" value="DUF1836"/>
    <property type="match status" value="1"/>
</dbReference>
<reference evidence="1 2" key="1">
    <citation type="submission" date="2016-10" db="EMBL/GenBank/DDBJ databases">
        <authorList>
            <person name="de Groot N.N."/>
        </authorList>
    </citation>
    <scope>NUCLEOTIDE SEQUENCE [LARGE SCALE GENOMIC DNA]</scope>
    <source>
        <strain evidence="1 2">ATCC BAA-466</strain>
    </source>
</reference>
<dbReference type="OrthoDB" id="3191472at2"/>
<dbReference type="RefSeq" id="WP_090289079.1">
    <property type="nucleotide sequence ID" value="NZ_FNCK01000001.1"/>
</dbReference>
<evidence type="ECO:0000313" key="2">
    <source>
        <dbReference type="Proteomes" id="UP000199708"/>
    </source>
</evidence>
<dbReference type="Proteomes" id="UP000199708">
    <property type="component" value="Unassembled WGS sequence"/>
</dbReference>
<sequence length="176" mass="20732">MNKTLEDIYQFSCPRWEELPDNVFSSQIVEYFNQHFHLIITQKEKLTQDMIRNYVKWKMIEAPQGRKYSKEQVAFIIVICIFKQVISIKDIVEGARLQNKLMDYSEAYNLFADQLEHSIQSVFGSAVKKSKNKIIFNQLIVMDDTIGLSTMTIAFAYRLLSEYIIQRKGFNNIIKK</sequence>
<dbReference type="InterPro" id="IPR014975">
    <property type="entry name" value="DUF1836"/>
</dbReference>
<name>A0A1G7PVM3_9LACT</name>
<accession>A0A1G7PVM3</accession>
<dbReference type="PANTHER" id="PTHR40056:SF1">
    <property type="entry name" value="DUF1836 DOMAIN-CONTAINING PROTEIN"/>
    <property type="match status" value="1"/>
</dbReference>
<dbReference type="EMBL" id="FNCK01000001">
    <property type="protein sequence ID" value="SDF90275.1"/>
    <property type="molecule type" value="Genomic_DNA"/>
</dbReference>
<protein>
    <recommendedName>
        <fullName evidence="3">DUF1836 domain-containing protein</fullName>
    </recommendedName>
</protein>
<dbReference type="AlphaFoldDB" id="A0A1G7PVM3"/>
<evidence type="ECO:0008006" key="3">
    <source>
        <dbReference type="Google" id="ProtNLM"/>
    </source>
</evidence>
<proteinExistence type="predicted"/>
<evidence type="ECO:0000313" key="1">
    <source>
        <dbReference type="EMBL" id="SDF90275.1"/>
    </source>
</evidence>
<keyword evidence="2" id="KW-1185">Reference proteome</keyword>
<dbReference type="STRING" id="120956.SAMN05421791_101390"/>